<dbReference type="SMART" id="SM00248">
    <property type="entry name" value="ANK"/>
    <property type="match status" value="3"/>
</dbReference>
<feature type="repeat" description="ANK" evidence="3">
    <location>
        <begin position="701"/>
        <end position="733"/>
    </location>
</feature>
<feature type="region of interest" description="Disordered" evidence="4">
    <location>
        <begin position="293"/>
        <end position="325"/>
    </location>
</feature>
<dbReference type="InterPro" id="IPR002110">
    <property type="entry name" value="Ankyrin_rpt"/>
</dbReference>
<dbReference type="PANTHER" id="PTHR24126">
    <property type="entry name" value="ANKYRIN REPEAT, PH AND SEC7 DOMAIN CONTAINING PROTEIN SECG-RELATED"/>
    <property type="match status" value="1"/>
</dbReference>
<dbReference type="SUPFAM" id="SSF48403">
    <property type="entry name" value="Ankyrin repeat"/>
    <property type="match status" value="1"/>
</dbReference>
<dbReference type="InterPro" id="IPR036770">
    <property type="entry name" value="Ankyrin_rpt-contain_sf"/>
</dbReference>
<dbReference type="Proteomes" id="UP000235786">
    <property type="component" value="Unassembled WGS sequence"/>
</dbReference>
<dbReference type="PROSITE" id="PS50088">
    <property type="entry name" value="ANK_REPEAT"/>
    <property type="match status" value="2"/>
</dbReference>
<dbReference type="Pfam" id="PF00023">
    <property type="entry name" value="Ank"/>
    <property type="match status" value="1"/>
</dbReference>
<feature type="compositionally biased region" description="Low complexity" evidence="4">
    <location>
        <begin position="1"/>
        <end position="28"/>
    </location>
</feature>
<evidence type="ECO:0000256" key="4">
    <source>
        <dbReference type="SAM" id="MobiDB-lite"/>
    </source>
</evidence>
<evidence type="ECO:0000256" key="3">
    <source>
        <dbReference type="PROSITE-ProRule" id="PRU00023"/>
    </source>
</evidence>
<dbReference type="Pfam" id="PF12796">
    <property type="entry name" value="Ank_2"/>
    <property type="match status" value="1"/>
</dbReference>
<keyword evidence="1" id="KW-0677">Repeat</keyword>
<name>A0A2J6R8M1_HYAVF</name>
<feature type="region of interest" description="Disordered" evidence="4">
    <location>
        <begin position="131"/>
        <end position="150"/>
    </location>
</feature>
<feature type="region of interest" description="Disordered" evidence="4">
    <location>
        <begin position="219"/>
        <end position="249"/>
    </location>
</feature>
<evidence type="ECO:0000313" key="5">
    <source>
        <dbReference type="EMBL" id="PMD34833.1"/>
    </source>
</evidence>
<gene>
    <name evidence="5" type="ORF">L207DRAFT_534118</name>
</gene>
<dbReference type="OrthoDB" id="194358at2759"/>
<keyword evidence="2 3" id="KW-0040">ANK repeat</keyword>
<feature type="compositionally biased region" description="Polar residues" evidence="4">
    <location>
        <begin position="29"/>
        <end position="42"/>
    </location>
</feature>
<dbReference type="EMBL" id="KZ613953">
    <property type="protein sequence ID" value="PMD34833.1"/>
    <property type="molecule type" value="Genomic_DNA"/>
</dbReference>
<dbReference type="PANTHER" id="PTHR24126:SF14">
    <property type="entry name" value="ANK_REP_REGION DOMAIN-CONTAINING PROTEIN"/>
    <property type="match status" value="1"/>
</dbReference>
<feature type="repeat" description="ANK" evidence="3">
    <location>
        <begin position="403"/>
        <end position="436"/>
    </location>
</feature>
<evidence type="ECO:0000313" key="6">
    <source>
        <dbReference type="Proteomes" id="UP000235786"/>
    </source>
</evidence>
<feature type="region of interest" description="Disordered" evidence="4">
    <location>
        <begin position="1"/>
        <end position="42"/>
    </location>
</feature>
<dbReference type="PROSITE" id="PS50297">
    <property type="entry name" value="ANK_REP_REGION"/>
    <property type="match status" value="1"/>
</dbReference>
<evidence type="ECO:0000256" key="2">
    <source>
        <dbReference type="ARBA" id="ARBA00023043"/>
    </source>
</evidence>
<dbReference type="Gene3D" id="1.25.40.20">
    <property type="entry name" value="Ankyrin repeat-containing domain"/>
    <property type="match status" value="2"/>
</dbReference>
<feature type="compositionally biased region" description="Polar residues" evidence="4">
    <location>
        <begin position="308"/>
        <end position="324"/>
    </location>
</feature>
<sequence>MATTTPSVSSRSGRASVDAASSSASPGAQTTKTGRPNQWSASRQRKLARLYLYSILPPNEIRQALEEKVDNWKWMPGKESTTKVVHTLLDKDPRWLRPKNREEMDARIKGLSDSKAQRKHLRRFSPKSYGTTLSPLTEIPNNEAFPTPDSSDFLEDNGSTTVPELDLIAPDEFSETPLQDLLAWAPQEPIAIFPGPSSASFYHSQHTGKASVYANSIHESSHAGHTPSSLNSEDPFAPFMQGTDQVGRLDDQSETTVFDTEDIKRRLSQYSDGYLQNIVRLLEAFSISDGSAATTSRLTPSLDDESTACASTVRPSSSTAASSGNGRGRITLPSAFLFLDRYVRRQGVCLPGLRPHDSGTCWCLEDLNPESPLWVNRTGLSNSRISDPPQNLKHLDLRFRDIFGNTALHMLACRGADITVIFKALKQGADPNAKNSAGQTFAHLFSRQFLRTLAEDKIVLASVLPKLALFNFRFHDCDLFGRSFFHVLTLEARDVASNALEGLKWLDTRNRPARDAFGWTSAIDPTTQAAATAPFQRTYTLAELAKHPHLSSGQNTPKEDDATESADPNYLIFKHARLLETARLAIDVPDIEDTQGRNGLQCLAEASLSLGDEEEVSTANNKRKRDQSDPDPAKTRLAFRYELVQKMIEVGVDVNNYDKKGNTVLMAFITHLQDGEDDKTLTQLLNYIIQNDANLHWRNRDGESALHIAVRLGRKVATRVLLTNGANVHARNSDAKGILAVGEAHYLRAKKDPPLYASIMACMALCIQYGAVARPTLVQEWSIKDRKGE</sequence>
<dbReference type="STRING" id="1149755.A0A2J6R8M1"/>
<keyword evidence="6" id="KW-1185">Reference proteome</keyword>
<reference evidence="5 6" key="1">
    <citation type="submission" date="2016-04" db="EMBL/GenBank/DDBJ databases">
        <title>A degradative enzymes factory behind the ericoid mycorrhizal symbiosis.</title>
        <authorList>
            <consortium name="DOE Joint Genome Institute"/>
            <person name="Martino E."/>
            <person name="Morin E."/>
            <person name="Grelet G."/>
            <person name="Kuo A."/>
            <person name="Kohler A."/>
            <person name="Daghino S."/>
            <person name="Barry K."/>
            <person name="Choi C."/>
            <person name="Cichocki N."/>
            <person name="Clum A."/>
            <person name="Copeland A."/>
            <person name="Hainaut M."/>
            <person name="Haridas S."/>
            <person name="Labutti K."/>
            <person name="Lindquist E."/>
            <person name="Lipzen A."/>
            <person name="Khouja H.-R."/>
            <person name="Murat C."/>
            <person name="Ohm R."/>
            <person name="Olson A."/>
            <person name="Spatafora J."/>
            <person name="Veneault-Fourrey C."/>
            <person name="Henrissat B."/>
            <person name="Grigoriev I."/>
            <person name="Martin F."/>
            <person name="Perotto S."/>
        </authorList>
    </citation>
    <scope>NUCLEOTIDE SEQUENCE [LARGE SCALE GENOMIC DNA]</scope>
    <source>
        <strain evidence="5 6">F</strain>
    </source>
</reference>
<feature type="region of interest" description="Disordered" evidence="4">
    <location>
        <begin position="611"/>
        <end position="634"/>
    </location>
</feature>
<dbReference type="AlphaFoldDB" id="A0A2J6R8M1"/>
<evidence type="ECO:0000256" key="1">
    <source>
        <dbReference type="ARBA" id="ARBA00022737"/>
    </source>
</evidence>
<proteinExistence type="predicted"/>
<organism evidence="5 6">
    <name type="scientific">Hyaloscypha variabilis (strain UAMH 11265 / GT02V1 / F)</name>
    <name type="common">Meliniomyces variabilis</name>
    <dbReference type="NCBI Taxonomy" id="1149755"/>
    <lineage>
        <taxon>Eukaryota</taxon>
        <taxon>Fungi</taxon>
        <taxon>Dikarya</taxon>
        <taxon>Ascomycota</taxon>
        <taxon>Pezizomycotina</taxon>
        <taxon>Leotiomycetes</taxon>
        <taxon>Helotiales</taxon>
        <taxon>Hyaloscyphaceae</taxon>
        <taxon>Hyaloscypha</taxon>
        <taxon>Hyaloscypha variabilis</taxon>
    </lineage>
</organism>
<protein>
    <submittedName>
        <fullName evidence="5">Ankyrin</fullName>
    </submittedName>
</protein>
<accession>A0A2J6R8M1</accession>